<feature type="region of interest" description="Disordered" evidence="1">
    <location>
        <begin position="1"/>
        <end position="83"/>
    </location>
</feature>
<dbReference type="EMBL" id="AMWN01000004">
    <property type="protein sequence ID" value="EXJ87648.1"/>
    <property type="molecule type" value="Genomic_DNA"/>
</dbReference>
<dbReference type="OrthoDB" id="4160379at2759"/>
<evidence type="ECO:0000313" key="2">
    <source>
        <dbReference type="EMBL" id="EXJ87648.1"/>
    </source>
</evidence>
<feature type="compositionally biased region" description="Acidic residues" evidence="1">
    <location>
        <begin position="26"/>
        <end position="66"/>
    </location>
</feature>
<dbReference type="RefSeq" id="XP_007723654.1">
    <property type="nucleotide sequence ID" value="XM_007725464.1"/>
</dbReference>
<proteinExistence type="predicted"/>
<reference evidence="2 3" key="1">
    <citation type="submission" date="2013-03" db="EMBL/GenBank/DDBJ databases">
        <title>The Genome Sequence of Capronia coronata CBS 617.96.</title>
        <authorList>
            <consortium name="The Broad Institute Genomics Platform"/>
            <person name="Cuomo C."/>
            <person name="de Hoog S."/>
            <person name="Gorbushina A."/>
            <person name="Walker B."/>
            <person name="Young S.K."/>
            <person name="Zeng Q."/>
            <person name="Gargeya S."/>
            <person name="Fitzgerald M."/>
            <person name="Haas B."/>
            <person name="Abouelleil A."/>
            <person name="Allen A.W."/>
            <person name="Alvarado L."/>
            <person name="Arachchi H.M."/>
            <person name="Berlin A.M."/>
            <person name="Chapman S.B."/>
            <person name="Gainer-Dewar J."/>
            <person name="Goldberg J."/>
            <person name="Griggs A."/>
            <person name="Gujja S."/>
            <person name="Hansen M."/>
            <person name="Howarth C."/>
            <person name="Imamovic A."/>
            <person name="Ireland A."/>
            <person name="Larimer J."/>
            <person name="McCowan C."/>
            <person name="Murphy C."/>
            <person name="Pearson M."/>
            <person name="Poon T.W."/>
            <person name="Priest M."/>
            <person name="Roberts A."/>
            <person name="Saif S."/>
            <person name="Shea T."/>
            <person name="Sisk P."/>
            <person name="Sykes S."/>
            <person name="Wortman J."/>
            <person name="Nusbaum C."/>
            <person name="Birren B."/>
        </authorList>
    </citation>
    <scope>NUCLEOTIDE SEQUENCE [LARGE SCALE GENOMIC DNA]</scope>
    <source>
        <strain evidence="2 3">CBS 617.96</strain>
    </source>
</reference>
<dbReference type="HOGENOM" id="CLU_003093_6_1_1"/>
<feature type="region of interest" description="Disordered" evidence="1">
    <location>
        <begin position="506"/>
        <end position="533"/>
    </location>
</feature>
<gene>
    <name evidence="2" type="ORF">A1O1_04572</name>
</gene>
<dbReference type="Proteomes" id="UP000019484">
    <property type="component" value="Unassembled WGS sequence"/>
</dbReference>
<dbReference type="AlphaFoldDB" id="W9Y548"/>
<dbReference type="GeneID" id="19159453"/>
<name>W9Y548_9EURO</name>
<comment type="caution">
    <text evidence="2">The sequence shown here is derived from an EMBL/GenBank/DDBJ whole genome shotgun (WGS) entry which is preliminary data.</text>
</comment>
<accession>W9Y548</accession>
<evidence type="ECO:0000256" key="1">
    <source>
        <dbReference type="SAM" id="MobiDB-lite"/>
    </source>
</evidence>
<keyword evidence="3" id="KW-1185">Reference proteome</keyword>
<evidence type="ECO:0000313" key="3">
    <source>
        <dbReference type="Proteomes" id="UP000019484"/>
    </source>
</evidence>
<dbReference type="STRING" id="1182541.W9Y548"/>
<organism evidence="2 3">
    <name type="scientific">Capronia coronata CBS 617.96</name>
    <dbReference type="NCBI Taxonomy" id="1182541"/>
    <lineage>
        <taxon>Eukaryota</taxon>
        <taxon>Fungi</taxon>
        <taxon>Dikarya</taxon>
        <taxon>Ascomycota</taxon>
        <taxon>Pezizomycotina</taxon>
        <taxon>Eurotiomycetes</taxon>
        <taxon>Chaetothyriomycetidae</taxon>
        <taxon>Chaetothyriales</taxon>
        <taxon>Herpotrichiellaceae</taxon>
        <taxon>Capronia</taxon>
    </lineage>
</organism>
<sequence length="533" mass="60213">MPAPGPSNPRRIASPSGDLQSHSPEDQDPDPREEDNDDHPEISDEDEESDEDIDSEDELDSGDESDYSPTTDDTIEEDERPSGQVIRLVKSSPAIADLVFQLSVSWCTQPFTNGKADSTILGFISGVFGFTSEGRGYQRPRAYTPTLSALIHLQLLIFLEYARPVQDSLSPRISVRPPQERHTSLQHIRRRYTCLGCLTPIAEFYSLRQYGRRLASSDGPAFFVRWSDDGQTLFFTEYQLSLTSFRELTHHLLEQALVLGGTLMGGWSPPCDLQAIRDLVSQSAPGYSFVNDPRNGLRTAYLQLSSRLCEQGPAPLIECDQWVKHRVWQYLREHENFLAVLLQVFFLCSGQVPRVKTLLSLEARNGPASARGIYVYGGAITYITHSHKAQRSTGQEFHVAHFLPPLVGRLVYYYMVFIRPFVDLLLRQYLHVTTTSYIFASNPFTAQQQVPRLWETGDLTRWLRRSSQSCIGVPLATQVSRQVTVAISEKHLRGLMVPTDVYRDMGPGSQKMPRCTRKPLQEMTEEPNRVSSP</sequence>
<protein>
    <submittedName>
        <fullName evidence="2">Uncharacterized protein</fullName>
    </submittedName>
</protein>
<dbReference type="eggNOG" id="KOG0351">
    <property type="taxonomic scope" value="Eukaryota"/>
</dbReference>